<dbReference type="EMBL" id="SUNJ01010139">
    <property type="protein sequence ID" value="TPP59868.1"/>
    <property type="molecule type" value="Genomic_DNA"/>
</dbReference>
<gene>
    <name evidence="5" type="ORF">FGIG_05210</name>
</gene>
<keyword evidence="6" id="KW-1185">Reference proteome</keyword>
<evidence type="ECO:0000313" key="6">
    <source>
        <dbReference type="Proteomes" id="UP000316759"/>
    </source>
</evidence>
<protein>
    <submittedName>
        <fullName evidence="5">Neuronal cell adhesion molecule</fullName>
    </submittedName>
</protein>
<evidence type="ECO:0000313" key="5">
    <source>
        <dbReference type="EMBL" id="TPP59868.1"/>
    </source>
</evidence>
<feature type="domain" description="Fibronectin type-III" evidence="4">
    <location>
        <begin position="18"/>
        <end position="188"/>
    </location>
</feature>
<dbReference type="Gene3D" id="2.60.40.10">
    <property type="entry name" value="Immunoglobulins"/>
    <property type="match status" value="2"/>
</dbReference>
<comment type="caution">
    <text evidence="5">The sequence shown here is derived from an EMBL/GenBank/DDBJ whole genome shotgun (WGS) entry which is preliminary data.</text>
</comment>
<dbReference type="Proteomes" id="UP000316759">
    <property type="component" value="Unassembled WGS sequence"/>
</dbReference>
<dbReference type="STRING" id="46835.A0A504YPL6"/>
<proteinExistence type="predicted"/>
<evidence type="ECO:0000256" key="3">
    <source>
        <dbReference type="SAM" id="Phobius"/>
    </source>
</evidence>
<dbReference type="GO" id="GO:0030424">
    <property type="term" value="C:axon"/>
    <property type="evidence" value="ECO:0007669"/>
    <property type="project" value="TreeGrafter"/>
</dbReference>
<dbReference type="AlphaFoldDB" id="A0A504YPL6"/>
<evidence type="ECO:0000259" key="4">
    <source>
        <dbReference type="SMART" id="SM00060"/>
    </source>
</evidence>
<name>A0A504YPL6_FASGI</name>
<evidence type="ECO:0000256" key="2">
    <source>
        <dbReference type="SAM" id="MobiDB-lite"/>
    </source>
</evidence>
<keyword evidence="3" id="KW-1133">Transmembrane helix</keyword>
<dbReference type="GO" id="GO:0098632">
    <property type="term" value="F:cell-cell adhesion mediator activity"/>
    <property type="evidence" value="ECO:0007669"/>
    <property type="project" value="TreeGrafter"/>
</dbReference>
<feature type="compositionally biased region" description="Basic and acidic residues" evidence="2">
    <location>
        <begin position="579"/>
        <end position="589"/>
    </location>
</feature>
<keyword evidence="3" id="KW-0812">Transmembrane</keyword>
<dbReference type="GO" id="GO:0005886">
    <property type="term" value="C:plasma membrane"/>
    <property type="evidence" value="ECO:0007669"/>
    <property type="project" value="TreeGrafter"/>
</dbReference>
<feature type="compositionally biased region" description="Polar residues" evidence="2">
    <location>
        <begin position="436"/>
        <end position="450"/>
    </location>
</feature>
<sequence>MKMDKIAKSFNYPNAGKPAAPRLLTLTCSDTSSLAPFAHLQWQLGPYNNPPVEQAVIEFVAGTYRPVAPNLSHYHEQLDHQENQPSLSGYPENTTVREELLKSIWMKEAIPRAKQLAKKLIFTNRWSRIPPVPFSVVETHVGSQQLASAGRNGLELSPSKEVDQAFVRLYADVVYHFRVRLVNRIGQSEPSVIVPELDGHSLCHLPPKPVVAVPNQMFVYGTQPHNLRIRFTPLPPIEHNGPGLIYKLSIACLDCQIGPNKPMANLTMITDWSVGDLEIQQLTTREMIGPEQYERVQHWQIETFRTYEVNLTTENMFGSLVRVPLVQTGQSGEGIPTVILDAPKPIFVTAQNVTLAWRRLTRTEIDQRILGHFRGFRVEWCEAHLTEELCNFYKVYQDYVVRIPPVGSVPELRTSGKTQRSSTVSPELADRGNKNDAVTDSLSPSHTAETTAIRPQKINHGRQRANNSLIAIINGSYVAVLAGLPGRTRIRAWLRVLNIQYCGPASDPVTFVTKEGVPEAVPEIVATFVGVTHVELSWVKPLKTNGDLVAYDLEVRQVPKSSHSKSYSADQTAKLPSSKSERKSSRIHEVEVKRRTVNDPEQLATRISGSWRNRIANYANHEYEIRVVIVTASGESSVSQSKVIRLPTSPESWFSGASVLSRFGRFQSTTLFIGSACAFILLLSSMVAVLFLACWCRRRHQNRNHADCPLPSRANASTGAASTRSRPHSRRRPPTATGRTMHTYDSLKESNQANRPRLIEARDFAPRQTVDSSVISSIHTASPDNPNIPDVFQPTLTGCVWMDRVLDDNEKIANCMESLQLGPDLTQSLMLNKCPPTNLSFTLACPFL</sequence>
<dbReference type="CDD" id="cd00063">
    <property type="entry name" value="FN3"/>
    <property type="match status" value="1"/>
</dbReference>
<feature type="compositionally biased region" description="Polar residues" evidence="2">
    <location>
        <begin position="415"/>
        <end position="425"/>
    </location>
</feature>
<dbReference type="SMART" id="SM00060">
    <property type="entry name" value="FN3"/>
    <property type="match status" value="2"/>
</dbReference>
<accession>A0A504YPL6</accession>
<dbReference type="GO" id="GO:0007420">
    <property type="term" value="P:brain development"/>
    <property type="evidence" value="ECO:0007669"/>
    <property type="project" value="TreeGrafter"/>
</dbReference>
<dbReference type="GO" id="GO:0007411">
    <property type="term" value="P:axon guidance"/>
    <property type="evidence" value="ECO:0007669"/>
    <property type="project" value="TreeGrafter"/>
</dbReference>
<keyword evidence="1" id="KW-1015">Disulfide bond</keyword>
<feature type="transmembrane region" description="Helical" evidence="3">
    <location>
        <begin position="671"/>
        <end position="695"/>
    </location>
</feature>
<feature type="region of interest" description="Disordered" evidence="2">
    <location>
        <begin position="411"/>
        <end position="459"/>
    </location>
</feature>
<dbReference type="PANTHER" id="PTHR44170">
    <property type="entry name" value="PROTEIN SIDEKICK"/>
    <property type="match status" value="1"/>
</dbReference>
<organism evidence="5 6">
    <name type="scientific">Fasciola gigantica</name>
    <name type="common">Giant liver fluke</name>
    <dbReference type="NCBI Taxonomy" id="46835"/>
    <lineage>
        <taxon>Eukaryota</taxon>
        <taxon>Metazoa</taxon>
        <taxon>Spiralia</taxon>
        <taxon>Lophotrochozoa</taxon>
        <taxon>Platyhelminthes</taxon>
        <taxon>Trematoda</taxon>
        <taxon>Digenea</taxon>
        <taxon>Plagiorchiida</taxon>
        <taxon>Echinostomata</taxon>
        <taxon>Echinostomatoidea</taxon>
        <taxon>Fasciolidae</taxon>
        <taxon>Fasciola</taxon>
    </lineage>
</organism>
<feature type="region of interest" description="Disordered" evidence="2">
    <location>
        <begin position="562"/>
        <end position="589"/>
    </location>
</feature>
<evidence type="ECO:0000256" key="1">
    <source>
        <dbReference type="ARBA" id="ARBA00023157"/>
    </source>
</evidence>
<reference evidence="5 6" key="1">
    <citation type="submission" date="2019-04" db="EMBL/GenBank/DDBJ databases">
        <title>Annotation for the trematode Fasciola gigantica.</title>
        <authorList>
            <person name="Choi Y.-J."/>
        </authorList>
    </citation>
    <scope>NUCLEOTIDE SEQUENCE [LARGE SCALE GENOMIC DNA]</scope>
    <source>
        <strain evidence="5">Uganda_cow_1</strain>
    </source>
</reference>
<dbReference type="InterPro" id="IPR013783">
    <property type="entry name" value="Ig-like_fold"/>
</dbReference>
<dbReference type="OrthoDB" id="6244967at2759"/>
<feature type="domain" description="Fibronectin type-III" evidence="4">
    <location>
        <begin position="518"/>
        <end position="636"/>
    </location>
</feature>
<dbReference type="InterPro" id="IPR003961">
    <property type="entry name" value="FN3_dom"/>
</dbReference>
<dbReference type="PANTHER" id="PTHR44170:SF45">
    <property type="entry name" value="NEURAL CELL ADHESION MOLECULE L1-LIKE PROTEIN ISOFORM X1"/>
    <property type="match status" value="1"/>
</dbReference>
<feature type="compositionally biased region" description="Polar residues" evidence="2">
    <location>
        <begin position="562"/>
        <end position="578"/>
    </location>
</feature>
<dbReference type="InterPro" id="IPR036116">
    <property type="entry name" value="FN3_sf"/>
</dbReference>
<keyword evidence="3" id="KW-0472">Membrane</keyword>
<feature type="region of interest" description="Disordered" evidence="2">
    <location>
        <begin position="706"/>
        <end position="752"/>
    </location>
</feature>
<dbReference type="SUPFAM" id="SSF49265">
    <property type="entry name" value="Fibronectin type III"/>
    <property type="match status" value="2"/>
</dbReference>